<dbReference type="InterPro" id="IPR027417">
    <property type="entry name" value="P-loop_NTPase"/>
</dbReference>
<dbReference type="Gene3D" id="3.40.50.300">
    <property type="entry name" value="P-loop containing nucleotide triphosphate hydrolases"/>
    <property type="match status" value="1"/>
</dbReference>
<keyword evidence="1" id="KW-0378">Hydrolase</keyword>
<dbReference type="EC" id="5.6.2.3" evidence="1"/>
<dbReference type="GO" id="GO:0006281">
    <property type="term" value="P:DNA repair"/>
    <property type="evidence" value="ECO:0007669"/>
    <property type="project" value="UniProtKB-KW"/>
</dbReference>
<dbReference type="SUPFAM" id="SSF52540">
    <property type="entry name" value="P-loop containing nucleoside triphosphate hydrolases"/>
    <property type="match status" value="1"/>
</dbReference>
<dbReference type="GO" id="GO:0016887">
    <property type="term" value="F:ATP hydrolysis activity"/>
    <property type="evidence" value="ECO:0007669"/>
    <property type="project" value="RHEA"/>
</dbReference>
<accession>A0A0D0BAF7</accession>
<evidence type="ECO:0000259" key="3">
    <source>
        <dbReference type="Pfam" id="PF05970"/>
    </source>
</evidence>
<name>A0A0D0BAF7_9AGAR</name>
<dbReference type="EMBL" id="KN834774">
    <property type="protein sequence ID" value="KIK60685.1"/>
    <property type="molecule type" value="Genomic_DNA"/>
</dbReference>
<dbReference type="GO" id="GO:0043139">
    <property type="term" value="F:5'-3' DNA helicase activity"/>
    <property type="evidence" value="ECO:0007669"/>
    <property type="project" value="UniProtKB-EC"/>
</dbReference>
<keyword evidence="1" id="KW-0547">Nucleotide-binding</keyword>
<dbReference type="InterPro" id="IPR010285">
    <property type="entry name" value="DNA_helicase_pif1-like_DEAD"/>
</dbReference>
<dbReference type="GO" id="GO:0006310">
    <property type="term" value="P:DNA recombination"/>
    <property type="evidence" value="ECO:0007669"/>
    <property type="project" value="UniProtKB-KW"/>
</dbReference>
<comment type="cofactor">
    <cofactor evidence="1">
        <name>Mg(2+)</name>
        <dbReference type="ChEBI" id="CHEBI:18420"/>
    </cofactor>
</comment>
<keyword evidence="1" id="KW-0347">Helicase</keyword>
<evidence type="ECO:0000256" key="2">
    <source>
        <dbReference type="SAM" id="MobiDB-lite"/>
    </source>
</evidence>
<dbReference type="InterPro" id="IPR051055">
    <property type="entry name" value="PIF1_helicase"/>
</dbReference>
<proteinExistence type="inferred from homology"/>
<keyword evidence="1" id="KW-0227">DNA damage</keyword>
<sequence length="120" mass="12851">MAPSSLKRKAQKSNEDDKLKRSKGTIDSFFSPQVSIASKVSNHHTVKLLAVTLNAEQTMVYRMVVNEGKSVFFTGPAGMGKSLLLQVIIQALGEKYLHNKEAVAVTASTGIAASNIGGPY</sequence>
<dbReference type="OrthoDB" id="432234at2759"/>
<keyword evidence="1" id="KW-0233">DNA recombination</keyword>
<dbReference type="HOGENOM" id="CLU_2049947_0_0_1"/>
<evidence type="ECO:0000313" key="4">
    <source>
        <dbReference type="EMBL" id="KIK60685.1"/>
    </source>
</evidence>
<comment type="catalytic activity">
    <reaction evidence="1">
        <text>ATP + H2O = ADP + phosphate + H(+)</text>
        <dbReference type="Rhea" id="RHEA:13065"/>
        <dbReference type="ChEBI" id="CHEBI:15377"/>
        <dbReference type="ChEBI" id="CHEBI:15378"/>
        <dbReference type="ChEBI" id="CHEBI:30616"/>
        <dbReference type="ChEBI" id="CHEBI:43474"/>
        <dbReference type="ChEBI" id="CHEBI:456216"/>
        <dbReference type="EC" id="5.6.2.3"/>
    </reaction>
</comment>
<dbReference type="GO" id="GO:0005524">
    <property type="term" value="F:ATP binding"/>
    <property type="evidence" value="ECO:0007669"/>
    <property type="project" value="UniProtKB-KW"/>
</dbReference>
<comment type="similarity">
    <text evidence="1">Belongs to the helicase family.</text>
</comment>
<keyword evidence="1" id="KW-0234">DNA repair</keyword>
<dbReference type="PANTHER" id="PTHR47642:SF5">
    <property type="entry name" value="ATP-DEPENDENT DNA HELICASE"/>
    <property type="match status" value="1"/>
</dbReference>
<feature type="compositionally biased region" description="Basic residues" evidence="2">
    <location>
        <begin position="1"/>
        <end position="11"/>
    </location>
</feature>
<organism evidence="4 5">
    <name type="scientific">Collybiopsis luxurians FD-317 M1</name>
    <dbReference type="NCBI Taxonomy" id="944289"/>
    <lineage>
        <taxon>Eukaryota</taxon>
        <taxon>Fungi</taxon>
        <taxon>Dikarya</taxon>
        <taxon>Basidiomycota</taxon>
        <taxon>Agaricomycotina</taxon>
        <taxon>Agaricomycetes</taxon>
        <taxon>Agaricomycetidae</taxon>
        <taxon>Agaricales</taxon>
        <taxon>Marasmiineae</taxon>
        <taxon>Omphalotaceae</taxon>
        <taxon>Collybiopsis</taxon>
        <taxon>Collybiopsis luxurians</taxon>
    </lineage>
</organism>
<dbReference type="AlphaFoldDB" id="A0A0D0BAF7"/>
<feature type="domain" description="DNA helicase Pif1-like DEAD-box helicase" evidence="3">
    <location>
        <begin position="53"/>
        <end position="118"/>
    </location>
</feature>
<protein>
    <recommendedName>
        <fullName evidence="1">ATP-dependent DNA helicase</fullName>
        <ecNumber evidence="1">5.6.2.3</ecNumber>
    </recommendedName>
</protein>
<dbReference type="Pfam" id="PF05970">
    <property type="entry name" value="PIF1"/>
    <property type="match status" value="1"/>
</dbReference>
<dbReference type="Proteomes" id="UP000053593">
    <property type="component" value="Unassembled WGS sequence"/>
</dbReference>
<keyword evidence="1" id="KW-0067">ATP-binding</keyword>
<dbReference type="GO" id="GO:0000723">
    <property type="term" value="P:telomere maintenance"/>
    <property type="evidence" value="ECO:0007669"/>
    <property type="project" value="InterPro"/>
</dbReference>
<gene>
    <name evidence="4" type="ORF">GYMLUDRAFT_244259</name>
</gene>
<evidence type="ECO:0000313" key="5">
    <source>
        <dbReference type="Proteomes" id="UP000053593"/>
    </source>
</evidence>
<feature type="region of interest" description="Disordered" evidence="2">
    <location>
        <begin position="1"/>
        <end position="22"/>
    </location>
</feature>
<keyword evidence="5" id="KW-1185">Reference proteome</keyword>
<dbReference type="PANTHER" id="PTHR47642">
    <property type="entry name" value="ATP-DEPENDENT DNA HELICASE"/>
    <property type="match status" value="1"/>
</dbReference>
<reference evidence="4 5" key="1">
    <citation type="submission" date="2014-04" db="EMBL/GenBank/DDBJ databases">
        <title>Evolutionary Origins and Diversification of the Mycorrhizal Mutualists.</title>
        <authorList>
            <consortium name="DOE Joint Genome Institute"/>
            <consortium name="Mycorrhizal Genomics Consortium"/>
            <person name="Kohler A."/>
            <person name="Kuo A."/>
            <person name="Nagy L.G."/>
            <person name="Floudas D."/>
            <person name="Copeland A."/>
            <person name="Barry K.W."/>
            <person name="Cichocki N."/>
            <person name="Veneault-Fourrey C."/>
            <person name="LaButti K."/>
            <person name="Lindquist E.A."/>
            <person name="Lipzen A."/>
            <person name="Lundell T."/>
            <person name="Morin E."/>
            <person name="Murat C."/>
            <person name="Riley R."/>
            <person name="Ohm R."/>
            <person name="Sun H."/>
            <person name="Tunlid A."/>
            <person name="Henrissat B."/>
            <person name="Grigoriev I.V."/>
            <person name="Hibbett D.S."/>
            <person name="Martin F."/>
        </authorList>
    </citation>
    <scope>NUCLEOTIDE SEQUENCE [LARGE SCALE GENOMIC DNA]</scope>
    <source>
        <strain evidence="4 5">FD-317 M1</strain>
    </source>
</reference>
<evidence type="ECO:0000256" key="1">
    <source>
        <dbReference type="RuleBase" id="RU363044"/>
    </source>
</evidence>